<keyword evidence="1" id="KW-0732">Signal</keyword>
<gene>
    <name evidence="2" type="ORF">PFISCL1PPCAC_17909</name>
</gene>
<comment type="caution">
    <text evidence="2">The sequence shown here is derived from an EMBL/GenBank/DDBJ whole genome shotgun (WGS) entry which is preliminary data.</text>
</comment>
<evidence type="ECO:0000256" key="1">
    <source>
        <dbReference type="SAM" id="SignalP"/>
    </source>
</evidence>
<feature type="chain" id="PRO_5043574094" evidence="1">
    <location>
        <begin position="25"/>
        <end position="70"/>
    </location>
</feature>
<accession>A0AAV5W6L2</accession>
<organism evidence="2 3">
    <name type="scientific">Pristionchus fissidentatus</name>
    <dbReference type="NCBI Taxonomy" id="1538716"/>
    <lineage>
        <taxon>Eukaryota</taxon>
        <taxon>Metazoa</taxon>
        <taxon>Ecdysozoa</taxon>
        <taxon>Nematoda</taxon>
        <taxon>Chromadorea</taxon>
        <taxon>Rhabditida</taxon>
        <taxon>Rhabditina</taxon>
        <taxon>Diplogasteromorpha</taxon>
        <taxon>Diplogasteroidea</taxon>
        <taxon>Neodiplogasteridae</taxon>
        <taxon>Pristionchus</taxon>
    </lineage>
</organism>
<proteinExistence type="predicted"/>
<dbReference type="Proteomes" id="UP001432322">
    <property type="component" value="Unassembled WGS sequence"/>
</dbReference>
<feature type="signal peptide" evidence="1">
    <location>
        <begin position="1"/>
        <end position="24"/>
    </location>
</feature>
<evidence type="ECO:0000313" key="2">
    <source>
        <dbReference type="EMBL" id="GMT26612.1"/>
    </source>
</evidence>
<dbReference type="AlphaFoldDB" id="A0AAV5W6L2"/>
<feature type="non-terminal residue" evidence="2">
    <location>
        <position position="1"/>
    </location>
</feature>
<dbReference type="EMBL" id="BTSY01000005">
    <property type="protein sequence ID" value="GMT26612.1"/>
    <property type="molecule type" value="Genomic_DNA"/>
</dbReference>
<protein>
    <submittedName>
        <fullName evidence="2">Uncharacterized protein</fullName>
    </submittedName>
</protein>
<name>A0AAV5W6L2_9BILA</name>
<sequence length="70" mass="7444">SNMSRLIIVALLALFFVASSPAFAAPQLSGIGGGGDETLIIARIIAPLANYVRNPTENLLKELEPLLPRK</sequence>
<keyword evidence="3" id="KW-1185">Reference proteome</keyword>
<evidence type="ECO:0000313" key="3">
    <source>
        <dbReference type="Proteomes" id="UP001432322"/>
    </source>
</evidence>
<reference evidence="2" key="1">
    <citation type="submission" date="2023-10" db="EMBL/GenBank/DDBJ databases">
        <title>Genome assembly of Pristionchus species.</title>
        <authorList>
            <person name="Yoshida K."/>
            <person name="Sommer R.J."/>
        </authorList>
    </citation>
    <scope>NUCLEOTIDE SEQUENCE</scope>
    <source>
        <strain evidence="2">RS5133</strain>
    </source>
</reference>